<dbReference type="EMBL" id="LGRX02020500">
    <property type="protein sequence ID" value="KAK3257438.1"/>
    <property type="molecule type" value="Genomic_DNA"/>
</dbReference>
<accession>A0AAE0FD15</accession>
<organism evidence="3 4">
    <name type="scientific">Cymbomonas tetramitiformis</name>
    <dbReference type="NCBI Taxonomy" id="36881"/>
    <lineage>
        <taxon>Eukaryota</taxon>
        <taxon>Viridiplantae</taxon>
        <taxon>Chlorophyta</taxon>
        <taxon>Pyramimonadophyceae</taxon>
        <taxon>Pyramimonadales</taxon>
        <taxon>Pyramimonadaceae</taxon>
        <taxon>Cymbomonas</taxon>
    </lineage>
</organism>
<protein>
    <submittedName>
        <fullName evidence="3">Uncharacterized protein</fullName>
    </submittedName>
</protein>
<feature type="transmembrane region" description="Helical" evidence="2">
    <location>
        <begin position="156"/>
        <end position="174"/>
    </location>
</feature>
<feature type="transmembrane region" description="Helical" evidence="2">
    <location>
        <begin position="223"/>
        <end position="241"/>
    </location>
</feature>
<dbReference type="Proteomes" id="UP001190700">
    <property type="component" value="Unassembled WGS sequence"/>
</dbReference>
<comment type="caution">
    <text evidence="3">The sequence shown here is derived from an EMBL/GenBank/DDBJ whole genome shotgun (WGS) entry which is preliminary data.</text>
</comment>
<proteinExistence type="predicted"/>
<evidence type="ECO:0000313" key="4">
    <source>
        <dbReference type="Proteomes" id="UP001190700"/>
    </source>
</evidence>
<feature type="compositionally biased region" description="Polar residues" evidence="1">
    <location>
        <begin position="48"/>
        <end position="60"/>
    </location>
</feature>
<reference evidence="3 4" key="1">
    <citation type="journal article" date="2015" name="Genome Biol. Evol.">
        <title>Comparative Genomics of a Bacterivorous Green Alga Reveals Evolutionary Causalities and Consequences of Phago-Mixotrophic Mode of Nutrition.</title>
        <authorList>
            <person name="Burns J.A."/>
            <person name="Paasch A."/>
            <person name="Narechania A."/>
            <person name="Kim E."/>
        </authorList>
    </citation>
    <scope>NUCLEOTIDE SEQUENCE [LARGE SCALE GENOMIC DNA]</scope>
    <source>
        <strain evidence="3 4">PLY_AMNH</strain>
    </source>
</reference>
<keyword evidence="4" id="KW-1185">Reference proteome</keyword>
<feature type="region of interest" description="Disordered" evidence="1">
    <location>
        <begin position="1"/>
        <end position="20"/>
    </location>
</feature>
<keyword evidence="2" id="KW-0472">Membrane</keyword>
<feature type="transmembrane region" description="Helical" evidence="2">
    <location>
        <begin position="186"/>
        <end position="203"/>
    </location>
</feature>
<keyword evidence="2" id="KW-1133">Transmembrane helix</keyword>
<gene>
    <name evidence="3" type="ORF">CYMTET_33473</name>
</gene>
<keyword evidence="2" id="KW-0812">Transmembrane</keyword>
<sequence length="281" mass="31447">MKTLNTRLQRSEQGSATAQLSLSHWRLPRSCRGQARAQSREAYRADGGSTQRQRTATSWRPRSLGDAPSSRSSPDTWPLLRPQLPFTPALLRRGARQREHRAILADGSNYPDDPLDLRHPTVGPSRLLEDLRENVEKDMAEVGDWLQGEVQRARQAGINLLVAQVLFVVALLIMKKSLAHFTPETFAAVHALFSLPLVLALAFSTARSRYELRWANLSQNEWLPYMCFLGVIIFATQFLLVQVADPRCAPPATGRAVFSPPVDKLGLCCSPKALLLRSRQF</sequence>
<name>A0AAE0FD15_9CHLO</name>
<evidence type="ECO:0000256" key="2">
    <source>
        <dbReference type="SAM" id="Phobius"/>
    </source>
</evidence>
<dbReference type="AlphaFoldDB" id="A0AAE0FD15"/>
<evidence type="ECO:0000256" key="1">
    <source>
        <dbReference type="SAM" id="MobiDB-lite"/>
    </source>
</evidence>
<feature type="region of interest" description="Disordered" evidence="1">
    <location>
        <begin position="29"/>
        <end position="81"/>
    </location>
</feature>
<evidence type="ECO:0000313" key="3">
    <source>
        <dbReference type="EMBL" id="KAK3257438.1"/>
    </source>
</evidence>